<name>A0A8X6P5W1_NEPPI</name>
<evidence type="ECO:0000313" key="3">
    <source>
        <dbReference type="Proteomes" id="UP000887013"/>
    </source>
</evidence>
<feature type="chain" id="PRO_5036463295" evidence="1">
    <location>
        <begin position="23"/>
        <end position="58"/>
    </location>
</feature>
<dbReference type="EMBL" id="BMAW01065884">
    <property type="protein sequence ID" value="GFT52286.1"/>
    <property type="molecule type" value="Genomic_DNA"/>
</dbReference>
<proteinExistence type="predicted"/>
<gene>
    <name evidence="2" type="ORF">NPIL_390721</name>
</gene>
<sequence>DRQGRVWVPLLCAKISWALVSGLETQLILDHPRASPRNLMRFHRFSAVGFSVTKRSCC</sequence>
<reference evidence="2" key="1">
    <citation type="submission" date="2020-08" db="EMBL/GenBank/DDBJ databases">
        <title>Multicomponent nature underlies the extraordinary mechanical properties of spider dragline silk.</title>
        <authorList>
            <person name="Kono N."/>
            <person name="Nakamura H."/>
            <person name="Mori M."/>
            <person name="Yoshida Y."/>
            <person name="Ohtoshi R."/>
            <person name="Malay A.D."/>
            <person name="Moran D.A.P."/>
            <person name="Tomita M."/>
            <person name="Numata K."/>
            <person name="Arakawa K."/>
        </authorList>
    </citation>
    <scope>NUCLEOTIDE SEQUENCE</scope>
</reference>
<keyword evidence="1" id="KW-0732">Signal</keyword>
<protein>
    <submittedName>
        <fullName evidence="2">Uncharacterized protein</fullName>
    </submittedName>
</protein>
<evidence type="ECO:0000256" key="1">
    <source>
        <dbReference type="SAM" id="SignalP"/>
    </source>
</evidence>
<feature type="signal peptide" evidence="1">
    <location>
        <begin position="1"/>
        <end position="22"/>
    </location>
</feature>
<feature type="non-terminal residue" evidence="2">
    <location>
        <position position="58"/>
    </location>
</feature>
<keyword evidence="3" id="KW-1185">Reference proteome</keyword>
<feature type="non-terminal residue" evidence="2">
    <location>
        <position position="1"/>
    </location>
</feature>
<evidence type="ECO:0000313" key="2">
    <source>
        <dbReference type="EMBL" id="GFT52286.1"/>
    </source>
</evidence>
<dbReference type="AlphaFoldDB" id="A0A8X6P5W1"/>
<dbReference type="Proteomes" id="UP000887013">
    <property type="component" value="Unassembled WGS sequence"/>
</dbReference>
<organism evidence="2 3">
    <name type="scientific">Nephila pilipes</name>
    <name type="common">Giant wood spider</name>
    <name type="synonym">Nephila maculata</name>
    <dbReference type="NCBI Taxonomy" id="299642"/>
    <lineage>
        <taxon>Eukaryota</taxon>
        <taxon>Metazoa</taxon>
        <taxon>Ecdysozoa</taxon>
        <taxon>Arthropoda</taxon>
        <taxon>Chelicerata</taxon>
        <taxon>Arachnida</taxon>
        <taxon>Araneae</taxon>
        <taxon>Araneomorphae</taxon>
        <taxon>Entelegynae</taxon>
        <taxon>Araneoidea</taxon>
        <taxon>Nephilidae</taxon>
        <taxon>Nephila</taxon>
    </lineage>
</organism>
<comment type="caution">
    <text evidence="2">The sequence shown here is derived from an EMBL/GenBank/DDBJ whole genome shotgun (WGS) entry which is preliminary data.</text>
</comment>
<accession>A0A8X6P5W1</accession>